<evidence type="ECO:0000313" key="5">
    <source>
        <dbReference type="Proteomes" id="UP000243686"/>
    </source>
</evidence>
<dbReference type="InterPro" id="IPR035914">
    <property type="entry name" value="Sperma_CUB_dom_sf"/>
</dbReference>
<proteinExistence type="predicted"/>
<dbReference type="InterPro" id="IPR000859">
    <property type="entry name" value="CUB_dom"/>
</dbReference>
<evidence type="ECO:0000259" key="3">
    <source>
        <dbReference type="PROSITE" id="PS01180"/>
    </source>
</evidence>
<dbReference type="Proteomes" id="UP000243686">
    <property type="component" value="Unassembled WGS sequence"/>
</dbReference>
<keyword evidence="5" id="KW-1185">Reference proteome</keyword>
<dbReference type="EMBL" id="KV895686">
    <property type="protein sequence ID" value="OON17220.1"/>
    <property type="molecule type" value="Genomic_DNA"/>
</dbReference>
<sequence length="91" mass="10731">LGGRATQCTKNTLKVFNGFRKTCCFVGDYCGHHDELVFLSSRPRMDLELISEELRSGDEFRATYEAHYDLRMKLLWMFQSLNLWMFQSLNL</sequence>
<dbReference type="PROSITE" id="PS01180">
    <property type="entry name" value="CUB"/>
    <property type="match status" value="1"/>
</dbReference>
<organism evidence="4 5">
    <name type="scientific">Opisthorchis viverrini</name>
    <name type="common">Southeast Asian liver fluke</name>
    <dbReference type="NCBI Taxonomy" id="6198"/>
    <lineage>
        <taxon>Eukaryota</taxon>
        <taxon>Metazoa</taxon>
        <taxon>Spiralia</taxon>
        <taxon>Lophotrochozoa</taxon>
        <taxon>Platyhelminthes</taxon>
        <taxon>Trematoda</taxon>
        <taxon>Digenea</taxon>
        <taxon>Opisthorchiida</taxon>
        <taxon>Opisthorchiata</taxon>
        <taxon>Opisthorchiidae</taxon>
        <taxon>Opisthorchis</taxon>
    </lineage>
</organism>
<comment type="caution">
    <text evidence="2">Lacks conserved residue(s) required for the propagation of feature annotation.</text>
</comment>
<reference evidence="4 5" key="1">
    <citation type="submission" date="2015-03" db="EMBL/GenBank/DDBJ databases">
        <title>Draft genome of the nematode, Opisthorchis viverrini.</title>
        <authorList>
            <person name="Mitreva M."/>
        </authorList>
    </citation>
    <scope>NUCLEOTIDE SEQUENCE [LARGE SCALE GENOMIC DNA]</scope>
    <source>
        <strain evidence="4">Khon Kaen</strain>
    </source>
</reference>
<name>A0A1S8WRT2_OPIVI</name>
<accession>A0A1S8WRT2</accession>
<dbReference type="SUPFAM" id="SSF49854">
    <property type="entry name" value="Spermadhesin, CUB domain"/>
    <property type="match status" value="1"/>
</dbReference>
<feature type="domain" description="CUB" evidence="3">
    <location>
        <begin position="1"/>
        <end position="67"/>
    </location>
</feature>
<evidence type="ECO:0000256" key="2">
    <source>
        <dbReference type="PROSITE-ProRule" id="PRU00059"/>
    </source>
</evidence>
<protein>
    <recommendedName>
        <fullName evidence="3">CUB domain-containing protein</fullName>
    </recommendedName>
</protein>
<dbReference type="Pfam" id="PF00431">
    <property type="entry name" value="CUB"/>
    <property type="match status" value="1"/>
</dbReference>
<gene>
    <name evidence="4" type="ORF">X801_06944</name>
</gene>
<feature type="non-terminal residue" evidence="4">
    <location>
        <position position="91"/>
    </location>
</feature>
<dbReference type="Gene3D" id="2.60.120.290">
    <property type="entry name" value="Spermadhesin, CUB domain"/>
    <property type="match status" value="1"/>
</dbReference>
<evidence type="ECO:0000313" key="4">
    <source>
        <dbReference type="EMBL" id="OON17220.1"/>
    </source>
</evidence>
<evidence type="ECO:0000256" key="1">
    <source>
        <dbReference type="ARBA" id="ARBA00023157"/>
    </source>
</evidence>
<feature type="non-terminal residue" evidence="4">
    <location>
        <position position="1"/>
    </location>
</feature>
<dbReference type="AlphaFoldDB" id="A0A1S8WRT2"/>
<keyword evidence="1" id="KW-1015">Disulfide bond</keyword>